<organism evidence="1 2">
    <name type="scientific">Phyllosticta capitalensis</name>
    <dbReference type="NCBI Taxonomy" id="121624"/>
    <lineage>
        <taxon>Eukaryota</taxon>
        <taxon>Fungi</taxon>
        <taxon>Dikarya</taxon>
        <taxon>Ascomycota</taxon>
        <taxon>Pezizomycotina</taxon>
        <taxon>Dothideomycetes</taxon>
        <taxon>Dothideomycetes incertae sedis</taxon>
        <taxon>Botryosphaeriales</taxon>
        <taxon>Phyllostictaceae</taxon>
        <taxon>Phyllosticta</taxon>
    </lineage>
</organism>
<accession>A0ABR1YZL9</accession>
<reference evidence="1 2" key="1">
    <citation type="submission" date="2024-04" db="EMBL/GenBank/DDBJ databases">
        <title>Phyllosticta paracitricarpa is synonymous to the EU quarantine fungus P. citricarpa based on phylogenomic analyses.</title>
        <authorList>
            <consortium name="Lawrence Berkeley National Laboratory"/>
            <person name="Van Ingen-Buijs V.A."/>
            <person name="Van Westerhoven A.C."/>
            <person name="Haridas S."/>
            <person name="Skiadas P."/>
            <person name="Martin F."/>
            <person name="Groenewald J.Z."/>
            <person name="Crous P.W."/>
            <person name="Seidl M.F."/>
        </authorList>
    </citation>
    <scope>NUCLEOTIDE SEQUENCE [LARGE SCALE GENOMIC DNA]</scope>
    <source>
        <strain evidence="1 2">CBS 123374</strain>
    </source>
</reference>
<dbReference type="EMBL" id="JBBWRZ010000002">
    <property type="protein sequence ID" value="KAK8243955.1"/>
    <property type="molecule type" value="Genomic_DNA"/>
</dbReference>
<gene>
    <name evidence="1" type="ORF">HDK90DRAFT_476262</name>
</gene>
<evidence type="ECO:0000313" key="2">
    <source>
        <dbReference type="Proteomes" id="UP001492380"/>
    </source>
</evidence>
<dbReference type="Proteomes" id="UP001492380">
    <property type="component" value="Unassembled WGS sequence"/>
</dbReference>
<comment type="caution">
    <text evidence="1">The sequence shown here is derived from an EMBL/GenBank/DDBJ whole genome shotgun (WGS) entry which is preliminary data.</text>
</comment>
<evidence type="ECO:0000313" key="1">
    <source>
        <dbReference type="EMBL" id="KAK8243955.1"/>
    </source>
</evidence>
<keyword evidence="2" id="KW-1185">Reference proteome</keyword>
<proteinExistence type="predicted"/>
<sequence>MGSRYKDASTCTIQPACLQWPAERPETALSQTGERPPSLALMLREQINELHATIQVDSCTPCTYVRRVPDRLPARRRQPPLPCLHLFHPVCYYTDNSYYFLSQKGTCYPTAESTDQSVGHVWKAHAARQDFAASSSSGAPGRARPNCPSARPSQLYLLPRILLAKRLQATTTCRVKTKSNRPMSENSKSIGHVTMHDTTFNTTKSISRLTFLAFYSFEQVF</sequence>
<name>A0ABR1YZL9_9PEZI</name>
<protein>
    <submittedName>
        <fullName evidence="1">Uncharacterized protein</fullName>
    </submittedName>
</protein>